<keyword evidence="1" id="KW-0472">Membrane</keyword>
<dbReference type="EMBL" id="BDFD01000011">
    <property type="protein sequence ID" value="GAV20451.1"/>
    <property type="molecule type" value="Genomic_DNA"/>
</dbReference>
<evidence type="ECO:0000256" key="1">
    <source>
        <dbReference type="SAM" id="Phobius"/>
    </source>
</evidence>
<dbReference type="InterPro" id="IPR036108">
    <property type="entry name" value="4pyrrol_syn_uPrphyn_synt_sf"/>
</dbReference>
<dbReference type="SUPFAM" id="SSF69618">
    <property type="entry name" value="HemD-like"/>
    <property type="match status" value="1"/>
</dbReference>
<dbReference type="GO" id="GO:0006780">
    <property type="term" value="P:uroporphyrinogen III biosynthetic process"/>
    <property type="evidence" value="ECO:0007669"/>
    <property type="project" value="InterPro"/>
</dbReference>
<keyword evidence="1" id="KW-0812">Transmembrane</keyword>
<keyword evidence="3" id="KW-0808">Transferase</keyword>
<proteinExistence type="predicted"/>
<dbReference type="Proteomes" id="UP000231632">
    <property type="component" value="Unassembled WGS sequence"/>
</dbReference>
<keyword evidence="1" id="KW-1133">Transmembrane helix</keyword>
<dbReference type="AlphaFoldDB" id="A0A1L8CNF8"/>
<keyword evidence="3" id="KW-0456">Lyase</keyword>
<dbReference type="GO" id="GO:0032259">
    <property type="term" value="P:methylation"/>
    <property type="evidence" value="ECO:0007669"/>
    <property type="project" value="UniProtKB-KW"/>
</dbReference>
<dbReference type="CDD" id="cd06578">
    <property type="entry name" value="HemD"/>
    <property type="match status" value="1"/>
</dbReference>
<dbReference type="STRING" id="1921010.MMIC_P1416"/>
<dbReference type="Gene3D" id="3.40.50.10090">
    <property type="match status" value="2"/>
</dbReference>
<dbReference type="GO" id="GO:0004852">
    <property type="term" value="F:uroporphyrinogen-III synthase activity"/>
    <property type="evidence" value="ECO:0007669"/>
    <property type="project" value="UniProtKB-EC"/>
</dbReference>
<organism evidence="3 4">
    <name type="scientific">Mariprofundus micogutta</name>
    <dbReference type="NCBI Taxonomy" id="1921010"/>
    <lineage>
        <taxon>Bacteria</taxon>
        <taxon>Pseudomonadati</taxon>
        <taxon>Pseudomonadota</taxon>
        <taxon>Candidatius Mariprofundia</taxon>
        <taxon>Mariprofundales</taxon>
        <taxon>Mariprofundaceae</taxon>
        <taxon>Mariprofundus</taxon>
    </lineage>
</organism>
<protein>
    <submittedName>
        <fullName evidence="3">Uroporphyrinogen III methyltransferase / synthase</fullName>
        <ecNumber evidence="3">2.1.1.107</ecNumber>
        <ecNumber evidence="3">4.2.1.75</ecNumber>
    </submittedName>
</protein>
<reference evidence="3 4" key="1">
    <citation type="journal article" date="2017" name="Arch. Microbiol.">
        <title>Mariprofundus micogutta sp. nov., a novel iron-oxidizing zetaproteobacterium isolated from a deep-sea hydrothermal field at the Bayonnaise knoll of the Izu-Ogasawara arc, and a description of Mariprofundales ord. nov. and Zetaproteobacteria classis nov.</title>
        <authorList>
            <person name="Makita H."/>
            <person name="Tanaka E."/>
            <person name="Mitsunobu S."/>
            <person name="Miyazaki M."/>
            <person name="Nunoura T."/>
            <person name="Uematsu K."/>
            <person name="Takaki Y."/>
            <person name="Nishi S."/>
            <person name="Shimamura S."/>
            <person name="Takai K."/>
        </authorList>
    </citation>
    <scope>NUCLEOTIDE SEQUENCE [LARGE SCALE GENOMIC DNA]</scope>
    <source>
        <strain evidence="3 4">ET2</strain>
    </source>
</reference>
<dbReference type="GO" id="GO:0004851">
    <property type="term" value="F:uroporphyrin-III C-methyltransferase activity"/>
    <property type="evidence" value="ECO:0007669"/>
    <property type="project" value="UniProtKB-EC"/>
</dbReference>
<evidence type="ECO:0000313" key="4">
    <source>
        <dbReference type="Proteomes" id="UP000231632"/>
    </source>
</evidence>
<sequence length="344" mass="37506">MRVVTENNGFQSCINQKIRLIYKPIHGCNDVLTSVSSIFHHVYRGLATVLKGVRIYALSAIAIRVIFILTYAGIALAVKLLHDCCMQASSLQGKQILLTRTVHQNDELVELLRSYGAEPELFPCLEMVPMVDATLSGLSMLNECSDVVFSSSNSIHILAQLLNDQNQTLVSMLQDKRVAVVGNKTAGALRQYGVTVDLVPDKSSQDGLIATYLKHGLPRSGLMFFRADEGREALARALTSRGVKVIMVPVYRMTFPKADSSDVRGKIAASDIDAVLLGSAKAARNYMRRIGDVELANKPVVAVISHKLAKVAENEGLSVQVVAKDASFDSMLDSLADYYESISS</sequence>
<dbReference type="EC" id="2.1.1.107" evidence="3"/>
<gene>
    <name evidence="3" type="ORF">MMIC_P1416</name>
</gene>
<accession>A0A1L8CNF8</accession>
<dbReference type="Pfam" id="PF02602">
    <property type="entry name" value="HEM4"/>
    <property type="match status" value="1"/>
</dbReference>
<dbReference type="InterPro" id="IPR003754">
    <property type="entry name" value="4pyrrol_synth_uPrphyn_synth"/>
</dbReference>
<dbReference type="InterPro" id="IPR039793">
    <property type="entry name" value="UROS/Hem4"/>
</dbReference>
<feature type="transmembrane region" description="Helical" evidence="1">
    <location>
        <begin position="55"/>
        <end position="78"/>
    </location>
</feature>
<feature type="domain" description="Tetrapyrrole biosynthesis uroporphyrinogen III synthase" evidence="2">
    <location>
        <begin position="106"/>
        <end position="332"/>
    </location>
</feature>
<keyword evidence="4" id="KW-1185">Reference proteome</keyword>
<evidence type="ECO:0000313" key="3">
    <source>
        <dbReference type="EMBL" id="GAV20451.1"/>
    </source>
</evidence>
<dbReference type="PANTHER" id="PTHR40082">
    <property type="entry name" value="BLR5956 PROTEIN"/>
    <property type="match status" value="1"/>
</dbReference>
<dbReference type="EC" id="4.2.1.75" evidence="3"/>
<dbReference type="PANTHER" id="PTHR40082:SF1">
    <property type="entry name" value="BLR5956 PROTEIN"/>
    <property type="match status" value="1"/>
</dbReference>
<name>A0A1L8CNF8_9PROT</name>
<keyword evidence="3" id="KW-0489">Methyltransferase</keyword>
<evidence type="ECO:0000259" key="2">
    <source>
        <dbReference type="Pfam" id="PF02602"/>
    </source>
</evidence>
<comment type="caution">
    <text evidence="3">The sequence shown here is derived from an EMBL/GenBank/DDBJ whole genome shotgun (WGS) entry which is preliminary data.</text>
</comment>